<keyword evidence="2" id="KW-1185">Reference proteome</keyword>
<protein>
    <submittedName>
        <fullName evidence="1">Uncharacterized protein</fullName>
    </submittedName>
</protein>
<sequence>MAKYRVQAPDGSVFEVQAPEGASQDEVLAYAQANYGQGRKTYPEAQLGSALQKAHAAGDVAGARQLADQIRWQRAQGAEVGGGDFDDLIPKQRGDFDDLIPQSTDGNATRAPTRRLAEMTARAKFDELKASSPAYAAMSDDEFARRVYQKHYAGQMSYGQYAAKVGLNPPPESNRAGRADFGNVRAGVAFDGAGAKRRDPLEVRAIGGQGHPYTGPLLSGPGAGPSKSDAEIAQIMAQSERGAIRRTPEQAKRDAFRELPAPVRALIGVGSSVGRAGRGANQLYAAAADFIAPQNQSLSGLITGEPTSRYRRALANEVEARNRDAYMQGDLAATLGGVAGDIGLMAAPGGAVARTFGTTGRAAVASNAALAAGYNALQPVAHQESRGQNAAVGAAFGAGGQWVGNALGQVGQRAANAVPELTQALGRRAQAMGIPLHASQVSDSLPVKVAASAGKYLPFSGYGGAAKRQQEAFNRAVGRTFGVDVPKITDDVMRDARQAMSRQFEGIYERNAVPLTEKGVRKLAEIEREASRRLTNDEAQVLRNQLDDILANADDGLLTGQKYQAVRTTLKKAEDKTKLGLAVRDMRQALDDLAADSVGPEDAAALKALRSQWANFRTVENARKQAAGASDDIRPGALWPLIRNGSTKEMRELARMGQTILKDPIADSGTAQRSMIYNVLMGGTSIANPALIPMVGQAALGGATLGRAANSNALAKLLLRENRGLPTSKLAKLLQGANPRVMPAAGAATNRAGLEFEVTGGRPITDDEFEREFGYRP</sequence>
<name>A0A0A0F0A0_9GAMM</name>
<dbReference type="OrthoDB" id="6057688at2"/>
<dbReference type="STRING" id="1385517.N800_10210"/>
<reference evidence="1 2" key="1">
    <citation type="submission" date="2013-08" db="EMBL/GenBank/DDBJ databases">
        <title>Genome sequencing of Lysobacter.</title>
        <authorList>
            <person name="Zhang S."/>
            <person name="Wang G."/>
        </authorList>
    </citation>
    <scope>NUCLEOTIDE SEQUENCE [LARGE SCALE GENOMIC DNA]</scope>
    <source>
        <strain evidence="1 2">GH1-9</strain>
    </source>
</reference>
<evidence type="ECO:0000313" key="1">
    <source>
        <dbReference type="EMBL" id="KGM55990.1"/>
    </source>
</evidence>
<comment type="caution">
    <text evidence="1">The sequence shown here is derived from an EMBL/GenBank/DDBJ whole genome shotgun (WGS) entry which is preliminary data.</text>
</comment>
<dbReference type="AlphaFoldDB" id="A0A0A0F0A0"/>
<dbReference type="Proteomes" id="UP000029998">
    <property type="component" value="Unassembled WGS sequence"/>
</dbReference>
<proteinExistence type="predicted"/>
<evidence type="ECO:0000313" key="2">
    <source>
        <dbReference type="Proteomes" id="UP000029998"/>
    </source>
</evidence>
<dbReference type="EMBL" id="AVPU01000002">
    <property type="protein sequence ID" value="KGM55990.1"/>
    <property type="molecule type" value="Genomic_DNA"/>
</dbReference>
<dbReference type="eggNOG" id="ENOG50313RJ">
    <property type="taxonomic scope" value="Bacteria"/>
</dbReference>
<gene>
    <name evidence="1" type="ORF">N800_10210</name>
</gene>
<accession>A0A0A0F0A0</accession>
<dbReference type="RefSeq" id="WP_036134014.1">
    <property type="nucleotide sequence ID" value="NZ_AVPU01000002.1"/>
</dbReference>
<organism evidence="1 2">
    <name type="scientific">Lysobacter daejeonensis GH1-9</name>
    <dbReference type="NCBI Taxonomy" id="1385517"/>
    <lineage>
        <taxon>Bacteria</taxon>
        <taxon>Pseudomonadati</taxon>
        <taxon>Pseudomonadota</taxon>
        <taxon>Gammaproteobacteria</taxon>
        <taxon>Lysobacterales</taxon>
        <taxon>Lysobacteraceae</taxon>
        <taxon>Aerolutibacter</taxon>
    </lineage>
</organism>